<name>A0A8H7EV44_9FUNG</name>
<dbReference type="GO" id="GO:0030690">
    <property type="term" value="C:Noc1p-Noc2p complex"/>
    <property type="evidence" value="ECO:0007669"/>
    <property type="project" value="TreeGrafter"/>
</dbReference>
<organism evidence="5 6">
    <name type="scientific">Apophysomyces ossiformis</name>
    <dbReference type="NCBI Taxonomy" id="679940"/>
    <lineage>
        <taxon>Eukaryota</taxon>
        <taxon>Fungi</taxon>
        <taxon>Fungi incertae sedis</taxon>
        <taxon>Mucoromycota</taxon>
        <taxon>Mucoromycotina</taxon>
        <taxon>Mucoromycetes</taxon>
        <taxon>Mucorales</taxon>
        <taxon>Mucorineae</taxon>
        <taxon>Mucoraceae</taxon>
        <taxon>Apophysomyces</taxon>
    </lineage>
</organism>
<dbReference type="AlphaFoldDB" id="A0A8H7EV44"/>
<comment type="similarity">
    <text evidence="2">Belongs to the NOC2 family.</text>
</comment>
<proteinExistence type="inferred from homology"/>
<feature type="compositionally biased region" description="Basic residues" evidence="4">
    <location>
        <begin position="1"/>
        <end position="12"/>
    </location>
</feature>
<keyword evidence="3" id="KW-0539">Nucleus</keyword>
<sequence length="789" mass="90599">MGKSKHNSRKANKTSNSAPRSQHSPGKSIAKTAKVSKKTPEKITKKSSNAGRKDMSKMSVEDFFNGGFENDSSEDEQITHKVDEEALDKATNEELYTLNELEQVEVSASDDSDEEDIASINGDIDDSDEEIMENIEEDKDENENEEEQSEEEEVDKGKADIDEDEESDDDDEEDGKEEKEEDEEDEDEENDVDSGEKLKKDVAKHRKELEELKKRDPEFYKYLEKEETGLLDFDMSDDDLDGSDNEGENDEEDNEEDLDMEDVDMTESEEEQEEAIKEEPASEVLTKKKVSDWVKQVEETQSLKAMKRLLAAFKTAARMSDEEQEEKTTFVYTIDDPSVLNNVIVSTLRQAPIVFNRHITPRHTGGSPTTASRWPFLQPIVKSYLQNMLHLLRNLTDSNMLYLAVKESEKCTAYWACFERPAKEYLKILLDLWSNATSTDHVRIQCFLAIRSLAVTPVTAKKGLTNFLDVCLKNVYLTFVRNCKTTNQHTLPAINLMRNLAVELYGINQDLSYQQAFIYIRQLAIHLRGAMQLKTKVLSHIMLNGIKYLAQESYKTVYNWQYIHCVDFWANVLATHCQHRENGDESPLKPLIYPLVQVALGAIRLIPTGQYFPLRFHIIRCLISLNQSTEVYIPLAPYIIEVFESSEVKGKAKPSTLKPLEWEVHLKAPQQYLHGRVYQDGILEQVHDCLLSYYQTYFHHIAFPEIVIPGIVATKRFIKKTKNIKGARQLHNLVQKASYQSYSEVALLTKLQLEKKARFIEIERSKVDFSPIDTEKVKGFMITTRSKLQ</sequence>
<gene>
    <name evidence="5" type="primary">NOC2_1</name>
    <name evidence="5" type="ORF">EC973_001944</name>
</gene>
<dbReference type="OrthoDB" id="10266662at2759"/>
<feature type="compositionally biased region" description="Polar residues" evidence="4">
    <location>
        <begin position="13"/>
        <end position="25"/>
    </location>
</feature>
<reference evidence="5" key="1">
    <citation type="submission" date="2020-01" db="EMBL/GenBank/DDBJ databases">
        <title>Genome Sequencing of Three Apophysomyces-Like Fungal Strains Confirms a Novel Fungal Genus in the Mucoromycota with divergent Burkholderia-like Endosymbiotic Bacteria.</title>
        <authorList>
            <person name="Stajich J.E."/>
            <person name="Macias A.M."/>
            <person name="Carter-House D."/>
            <person name="Lovett B."/>
            <person name="Kasson L.R."/>
            <person name="Berry K."/>
            <person name="Grigoriev I."/>
            <person name="Chang Y."/>
            <person name="Spatafora J."/>
            <person name="Kasson M.T."/>
        </authorList>
    </citation>
    <scope>NUCLEOTIDE SEQUENCE</scope>
    <source>
        <strain evidence="5">NRRL A-21654</strain>
    </source>
</reference>
<dbReference type="InterPro" id="IPR005343">
    <property type="entry name" value="Noc2"/>
</dbReference>
<dbReference type="PANTHER" id="PTHR12687">
    <property type="entry name" value="NUCLEOLAR COMPLEX 2 AND RAD4-RELATED"/>
    <property type="match status" value="1"/>
</dbReference>
<evidence type="ECO:0000256" key="1">
    <source>
        <dbReference type="ARBA" id="ARBA00004123"/>
    </source>
</evidence>
<feature type="compositionally biased region" description="Acidic residues" evidence="4">
    <location>
        <begin position="161"/>
        <end position="193"/>
    </location>
</feature>
<dbReference type="GO" id="GO:0030691">
    <property type="term" value="C:Noc2p-Noc3p complex"/>
    <property type="evidence" value="ECO:0007669"/>
    <property type="project" value="TreeGrafter"/>
</dbReference>
<dbReference type="Pfam" id="PF03715">
    <property type="entry name" value="Noc2"/>
    <property type="match status" value="1"/>
</dbReference>
<feature type="compositionally biased region" description="Basic and acidic residues" evidence="4">
    <location>
        <begin position="194"/>
        <end position="228"/>
    </location>
</feature>
<dbReference type="GO" id="GO:0005730">
    <property type="term" value="C:nucleolus"/>
    <property type="evidence" value="ECO:0007669"/>
    <property type="project" value="TreeGrafter"/>
</dbReference>
<feature type="compositionally biased region" description="Basic and acidic residues" evidence="4">
    <location>
        <begin position="51"/>
        <end position="60"/>
    </location>
</feature>
<evidence type="ECO:0000313" key="6">
    <source>
        <dbReference type="Proteomes" id="UP000605846"/>
    </source>
</evidence>
<evidence type="ECO:0000256" key="2">
    <source>
        <dbReference type="ARBA" id="ARBA00005907"/>
    </source>
</evidence>
<dbReference type="PANTHER" id="PTHR12687:SF4">
    <property type="entry name" value="NUCLEOLAR COMPLEX PROTEIN 2 HOMOLOG"/>
    <property type="match status" value="1"/>
</dbReference>
<comment type="caution">
    <text evidence="5">The sequence shown here is derived from an EMBL/GenBank/DDBJ whole genome shotgun (WGS) entry which is preliminary data.</text>
</comment>
<evidence type="ECO:0000256" key="4">
    <source>
        <dbReference type="SAM" id="MobiDB-lite"/>
    </source>
</evidence>
<evidence type="ECO:0000313" key="5">
    <source>
        <dbReference type="EMBL" id="KAF7730563.1"/>
    </source>
</evidence>
<comment type="subcellular location">
    <subcellularLocation>
        <location evidence="1">Nucleus</location>
    </subcellularLocation>
</comment>
<dbReference type="GO" id="GO:0005654">
    <property type="term" value="C:nucleoplasm"/>
    <property type="evidence" value="ECO:0007669"/>
    <property type="project" value="TreeGrafter"/>
</dbReference>
<protein>
    <submittedName>
        <fullName evidence="5">Nucleolar Complex 2 protein</fullName>
    </submittedName>
</protein>
<feature type="region of interest" description="Disordered" evidence="4">
    <location>
        <begin position="1"/>
        <end position="283"/>
    </location>
</feature>
<accession>A0A8H7EV44</accession>
<dbReference type="EMBL" id="JABAYA010000015">
    <property type="protein sequence ID" value="KAF7730563.1"/>
    <property type="molecule type" value="Genomic_DNA"/>
</dbReference>
<dbReference type="Proteomes" id="UP000605846">
    <property type="component" value="Unassembled WGS sequence"/>
</dbReference>
<feature type="compositionally biased region" description="Acidic residues" evidence="4">
    <location>
        <begin position="234"/>
        <end position="273"/>
    </location>
</feature>
<feature type="compositionally biased region" description="Basic and acidic residues" evidence="4">
    <location>
        <begin position="77"/>
        <end position="92"/>
    </location>
</feature>
<dbReference type="GO" id="GO:0042273">
    <property type="term" value="P:ribosomal large subunit biogenesis"/>
    <property type="evidence" value="ECO:0007669"/>
    <property type="project" value="TreeGrafter"/>
</dbReference>
<feature type="compositionally biased region" description="Basic and acidic residues" evidence="4">
    <location>
        <begin position="274"/>
        <end position="283"/>
    </location>
</feature>
<evidence type="ECO:0000256" key="3">
    <source>
        <dbReference type="ARBA" id="ARBA00023242"/>
    </source>
</evidence>
<keyword evidence="6" id="KW-1185">Reference proteome</keyword>
<feature type="compositionally biased region" description="Acidic residues" evidence="4">
    <location>
        <begin position="108"/>
        <end position="154"/>
    </location>
</feature>